<sequence>MSIMHSTKQKHAVESLPEVAPPPQPDSIFDVDQIIGCVYLLAAVITLSGNMVLQATTLSEFPAPISLAAVISFVGIFTTLIVQLIQDHSFQLVLPNLSIQDLLTISLLGGVLNGSCTSFNGWALSRKGPVFVSMFNPISTVISAAISIISLGDTISFGSLAGMLLMFSGLYFVLWAKGKEGLAGDADSLSDDPEKPLLS</sequence>
<dbReference type="InterPro" id="IPR037185">
    <property type="entry name" value="EmrE-like"/>
</dbReference>
<feature type="domain" description="EamA" evidence="7">
    <location>
        <begin position="35"/>
        <end position="174"/>
    </location>
</feature>
<feature type="transmembrane region" description="Helical" evidence="6">
    <location>
        <begin position="65"/>
        <end position="85"/>
    </location>
</feature>
<keyword evidence="9" id="KW-1185">Reference proteome</keyword>
<feature type="transmembrane region" description="Helical" evidence="6">
    <location>
        <begin position="130"/>
        <end position="149"/>
    </location>
</feature>
<reference evidence="8" key="1">
    <citation type="submission" date="2021-01" db="UniProtKB">
        <authorList>
            <consortium name="EnsemblPlants"/>
        </authorList>
    </citation>
    <scope>IDENTIFICATION</scope>
</reference>
<name>A0A7N0VHW1_KALFE</name>
<dbReference type="InterPro" id="IPR000620">
    <property type="entry name" value="EamA_dom"/>
</dbReference>
<dbReference type="Gramene" id="Kaladp0844s0026.1.v1.1">
    <property type="protein sequence ID" value="Kaladp0844s0026.1.v1.1"/>
    <property type="gene ID" value="Kaladp0844s0026.v1.1"/>
</dbReference>
<comment type="subcellular location">
    <subcellularLocation>
        <location evidence="1 6">Membrane</location>
        <topology evidence="1 6">Multi-pass membrane protein</topology>
    </subcellularLocation>
</comment>
<dbReference type="GO" id="GO:0022857">
    <property type="term" value="F:transmembrane transporter activity"/>
    <property type="evidence" value="ECO:0007669"/>
    <property type="project" value="InterPro"/>
</dbReference>
<organism evidence="8 9">
    <name type="scientific">Kalanchoe fedtschenkoi</name>
    <name type="common">Lavender scallops</name>
    <name type="synonym">South American air plant</name>
    <dbReference type="NCBI Taxonomy" id="63787"/>
    <lineage>
        <taxon>Eukaryota</taxon>
        <taxon>Viridiplantae</taxon>
        <taxon>Streptophyta</taxon>
        <taxon>Embryophyta</taxon>
        <taxon>Tracheophyta</taxon>
        <taxon>Spermatophyta</taxon>
        <taxon>Magnoliopsida</taxon>
        <taxon>eudicotyledons</taxon>
        <taxon>Gunneridae</taxon>
        <taxon>Pentapetalae</taxon>
        <taxon>Saxifragales</taxon>
        <taxon>Crassulaceae</taxon>
        <taxon>Kalanchoe</taxon>
    </lineage>
</organism>
<proteinExistence type="inferred from homology"/>
<dbReference type="SUPFAM" id="SSF103481">
    <property type="entry name" value="Multidrug resistance efflux transporter EmrE"/>
    <property type="match status" value="1"/>
</dbReference>
<dbReference type="InterPro" id="IPR030184">
    <property type="entry name" value="WAT1-related"/>
</dbReference>
<evidence type="ECO:0000256" key="4">
    <source>
        <dbReference type="ARBA" id="ARBA00022989"/>
    </source>
</evidence>
<dbReference type="Proteomes" id="UP000594263">
    <property type="component" value="Unplaced"/>
</dbReference>
<feature type="transmembrane region" description="Helical" evidence="6">
    <location>
        <begin position="105"/>
        <end position="123"/>
    </location>
</feature>
<comment type="similarity">
    <text evidence="2 6">Belongs to the drug/metabolite transporter (DMT) superfamily. Plant drug/metabolite exporter (P-DME) (TC 2.A.7.4) family.</text>
</comment>
<evidence type="ECO:0000313" key="8">
    <source>
        <dbReference type="EnsemblPlants" id="Kaladp0844s0026.1.v1.1"/>
    </source>
</evidence>
<dbReference type="OMA" id="LRCKYSK"/>
<evidence type="ECO:0000256" key="5">
    <source>
        <dbReference type="ARBA" id="ARBA00023136"/>
    </source>
</evidence>
<keyword evidence="3 6" id="KW-0812">Transmembrane</keyword>
<dbReference type="PANTHER" id="PTHR31218">
    <property type="entry name" value="WAT1-RELATED PROTEIN"/>
    <property type="match status" value="1"/>
</dbReference>
<protein>
    <recommendedName>
        <fullName evidence="6">WAT1-related protein</fullName>
    </recommendedName>
</protein>
<dbReference type="AlphaFoldDB" id="A0A7N0VHW1"/>
<dbReference type="GO" id="GO:0016020">
    <property type="term" value="C:membrane"/>
    <property type="evidence" value="ECO:0007669"/>
    <property type="project" value="UniProtKB-SubCell"/>
</dbReference>
<keyword evidence="4 6" id="KW-1133">Transmembrane helix</keyword>
<dbReference type="EnsemblPlants" id="Kaladp0844s0026.1.v1.1">
    <property type="protein sequence ID" value="Kaladp0844s0026.1.v1.1"/>
    <property type="gene ID" value="Kaladp0844s0026.v1.1"/>
</dbReference>
<evidence type="ECO:0000256" key="2">
    <source>
        <dbReference type="ARBA" id="ARBA00007635"/>
    </source>
</evidence>
<evidence type="ECO:0000256" key="3">
    <source>
        <dbReference type="ARBA" id="ARBA00022692"/>
    </source>
</evidence>
<keyword evidence="5 6" id="KW-0472">Membrane</keyword>
<accession>A0A7N0VHW1</accession>
<evidence type="ECO:0000256" key="6">
    <source>
        <dbReference type="RuleBase" id="RU363077"/>
    </source>
</evidence>
<feature type="transmembrane region" description="Helical" evidence="6">
    <location>
        <begin position="155"/>
        <end position="174"/>
    </location>
</feature>
<feature type="transmembrane region" description="Helical" evidence="6">
    <location>
        <begin position="33"/>
        <end position="53"/>
    </location>
</feature>
<evidence type="ECO:0000259" key="7">
    <source>
        <dbReference type="Pfam" id="PF00892"/>
    </source>
</evidence>
<evidence type="ECO:0000256" key="1">
    <source>
        <dbReference type="ARBA" id="ARBA00004141"/>
    </source>
</evidence>
<evidence type="ECO:0000313" key="9">
    <source>
        <dbReference type="Proteomes" id="UP000594263"/>
    </source>
</evidence>
<dbReference type="Pfam" id="PF00892">
    <property type="entry name" value="EamA"/>
    <property type="match status" value="1"/>
</dbReference>